<protein>
    <submittedName>
        <fullName evidence="1">XRE family transcriptional regulator</fullName>
    </submittedName>
</protein>
<proteinExistence type="predicted"/>
<dbReference type="InterPro" id="IPR010982">
    <property type="entry name" value="Lambda_DNA-bd_dom_sf"/>
</dbReference>
<evidence type="ECO:0000313" key="2">
    <source>
        <dbReference type="Proteomes" id="UP000663629"/>
    </source>
</evidence>
<dbReference type="CDD" id="cd00093">
    <property type="entry name" value="HTH_XRE"/>
    <property type="match status" value="1"/>
</dbReference>
<reference evidence="1 2" key="1">
    <citation type="submission" date="2021-02" db="EMBL/GenBank/DDBJ databases">
        <title>Paracoccus methylovroum sp.nov., a new methanol and methylamine utilizing methylotrophic denitrifer.</title>
        <authorList>
            <person name="Timsy T."/>
            <person name="Behrendt U."/>
            <person name="Ulrich A."/>
            <person name="Spanner T."/>
            <person name="Foesel B.U."/>
            <person name="Horn M.A."/>
            <person name="Kolb S."/>
        </authorList>
    </citation>
    <scope>NUCLEOTIDE SEQUENCE [LARGE SCALE GENOMIC DNA]</scope>
    <source>
        <strain evidence="1 2">H4-D09</strain>
    </source>
</reference>
<sequence>MDIETKAKLARLNDMGLEATAIRLRAAFVASGLQQQKDLASAAGISKTVLSNAMAGSTYPNRDLMKYLFRAHRIDFQFMMNGDFAQLPGDVQDRLFPALEAATSEWDRKESSS</sequence>
<gene>
    <name evidence="1" type="ORF">JWJ88_17225</name>
</gene>
<dbReference type="Gene3D" id="1.10.260.40">
    <property type="entry name" value="lambda repressor-like DNA-binding domains"/>
    <property type="match status" value="1"/>
</dbReference>
<dbReference type="SUPFAM" id="SSF47413">
    <property type="entry name" value="lambda repressor-like DNA-binding domains"/>
    <property type="match status" value="1"/>
</dbReference>
<keyword evidence="2" id="KW-1185">Reference proteome</keyword>
<accession>A0ABX7JLA7</accession>
<dbReference type="InterPro" id="IPR001387">
    <property type="entry name" value="Cro/C1-type_HTH"/>
</dbReference>
<dbReference type="Proteomes" id="UP000663629">
    <property type="component" value="Chromosome 2"/>
</dbReference>
<dbReference type="RefSeq" id="WP_205295678.1">
    <property type="nucleotide sequence ID" value="NZ_CP070371.1"/>
</dbReference>
<dbReference type="EMBL" id="CP070371">
    <property type="protein sequence ID" value="QRZ14706.1"/>
    <property type="molecule type" value="Genomic_DNA"/>
</dbReference>
<organism evidence="1 2">
    <name type="scientific">Paracoccus methylovorus</name>
    <dbReference type="NCBI Taxonomy" id="2812658"/>
    <lineage>
        <taxon>Bacteria</taxon>
        <taxon>Pseudomonadati</taxon>
        <taxon>Pseudomonadota</taxon>
        <taxon>Alphaproteobacteria</taxon>
        <taxon>Rhodobacterales</taxon>
        <taxon>Paracoccaceae</taxon>
        <taxon>Paracoccus</taxon>
    </lineage>
</organism>
<evidence type="ECO:0000313" key="1">
    <source>
        <dbReference type="EMBL" id="QRZ14706.1"/>
    </source>
</evidence>
<name>A0ABX7JLA7_9RHOB</name>